<dbReference type="RefSeq" id="WP_091396225.1">
    <property type="nucleotide sequence ID" value="NZ_BKAI01000009.1"/>
</dbReference>
<dbReference type="STRING" id="1128970.SAMN04487935_2571"/>
<evidence type="ECO:0000313" key="2">
    <source>
        <dbReference type="Proteomes" id="UP000199580"/>
    </source>
</evidence>
<accession>A0A1G8ZFQ2</accession>
<protein>
    <submittedName>
        <fullName evidence="1">Uncharacterized protein</fullName>
    </submittedName>
</protein>
<sequence>MKYSLTLPFSSLIEKFNSIIEAANLIIQDTTVSGKKLYEFNNEITAQVNIVLEQSIRPNAKVFIKFFYNNSDLLFYDFLKSKDDTHDAEFEKSEIERKINCLRFLIEMLGLVNSFTESDGDNVVIHGITEKKDFLLEKLHKVFNDKFYSISSIFRFNDIKFRDNETEELAEDLNKKGYVHRESDYKGDAVKLTIKGASYIERKLKQRGNKKVLSDDLYKKLDEITKRLKALGFGQEIIFNEIEELRDLQSKLSKKTWSQVLKGKLLDLGLEQAINKETAFMIYEFLTNDKLKLM</sequence>
<dbReference type="OrthoDB" id="1376646at2"/>
<reference evidence="1 2" key="1">
    <citation type="submission" date="2016-10" db="EMBL/GenBank/DDBJ databases">
        <authorList>
            <person name="de Groot N.N."/>
        </authorList>
    </citation>
    <scope>NUCLEOTIDE SEQUENCE [LARGE SCALE GENOMIC DNA]</scope>
    <source>
        <strain evidence="1 2">CGMCC 1.10076</strain>
    </source>
</reference>
<dbReference type="AlphaFoldDB" id="A0A1G8ZFQ2"/>
<keyword evidence="2" id="KW-1185">Reference proteome</keyword>
<organism evidence="1 2">
    <name type="scientific">Flavobacterium noncentrifugens</name>
    <dbReference type="NCBI Taxonomy" id="1128970"/>
    <lineage>
        <taxon>Bacteria</taxon>
        <taxon>Pseudomonadati</taxon>
        <taxon>Bacteroidota</taxon>
        <taxon>Flavobacteriia</taxon>
        <taxon>Flavobacteriales</taxon>
        <taxon>Flavobacteriaceae</taxon>
        <taxon>Flavobacterium</taxon>
    </lineage>
</organism>
<dbReference type="Proteomes" id="UP000199580">
    <property type="component" value="Unassembled WGS sequence"/>
</dbReference>
<dbReference type="EMBL" id="FNEZ01000004">
    <property type="protein sequence ID" value="SDK13847.1"/>
    <property type="molecule type" value="Genomic_DNA"/>
</dbReference>
<proteinExistence type="predicted"/>
<gene>
    <name evidence="1" type="ORF">SAMN04487935_2571</name>
</gene>
<evidence type="ECO:0000313" key="1">
    <source>
        <dbReference type="EMBL" id="SDK13847.1"/>
    </source>
</evidence>
<name>A0A1G8ZFQ2_9FLAO</name>